<evidence type="ECO:0000313" key="1">
    <source>
        <dbReference type="EMBL" id="KAA6381843.1"/>
    </source>
</evidence>
<accession>A0A5J4VHN8</accession>
<gene>
    <name evidence="1" type="ORF">EZS28_022628</name>
</gene>
<comment type="caution">
    <text evidence="1">The sequence shown here is derived from an EMBL/GenBank/DDBJ whole genome shotgun (WGS) entry which is preliminary data.</text>
</comment>
<protein>
    <submittedName>
        <fullName evidence="1">Uncharacterized protein</fullName>
    </submittedName>
</protein>
<dbReference type="AlphaFoldDB" id="A0A5J4VHN8"/>
<name>A0A5J4VHN8_9EUKA</name>
<sequence length="524" mass="59662">MNYNYLNDIFLETAGLSDFPEQFEYLRDKKQPQQIYPAGLRVSIGEQTLQQQVKDNDDALIASQPSEPPTTPTKIDLSSQLERSNFLATSGSDPQLIVYGDRVTLTASYATTGLFPNGYLFKSYPEEARPKQEDKVIALVGSDAAYSLNIFCYIDENGPFIISSEWIPSDTAIVINQTYYQQYEQSKYANYDTNNDGKVDIMDTWNINGNGTFDTKTHLYEVVKNQSELLAQQSAQDSEEKRINYLNSDIKLIDELDIYKVYRAAFFNKDRPFITFSFGAKLPKLSSNATSKQATYQLFSTISQKLLPSNTKYLPTRKEQRENASIILFKNMYDKSQAVQVITNGILGINDCEFAGTYIIDPISDNDSNALPSDPSEPDFYIDEVTMKHEQQLEQDEQQVHKRQVGFQMRYYQLMVKVWYFLHRSIEMLVDILIGQECAISVSVNNLKCYIAFLQSLGPVGSMVAKGISAGSSAIDALFGPNKQQGKQQFRQDFQTFRQDDSLRQKVPIDVISKRIQFFGNEFQ</sequence>
<proteinExistence type="predicted"/>
<dbReference type="EMBL" id="SNRW01007097">
    <property type="protein sequence ID" value="KAA6381843.1"/>
    <property type="molecule type" value="Genomic_DNA"/>
</dbReference>
<reference evidence="1 2" key="1">
    <citation type="submission" date="2019-03" db="EMBL/GenBank/DDBJ databases">
        <title>Single cell metagenomics reveals metabolic interactions within the superorganism composed of flagellate Streblomastix strix and complex community of Bacteroidetes bacteria on its surface.</title>
        <authorList>
            <person name="Treitli S.C."/>
            <person name="Kolisko M."/>
            <person name="Husnik F."/>
            <person name="Keeling P."/>
            <person name="Hampl V."/>
        </authorList>
    </citation>
    <scope>NUCLEOTIDE SEQUENCE [LARGE SCALE GENOMIC DNA]</scope>
    <source>
        <strain evidence="1">ST1C</strain>
    </source>
</reference>
<organism evidence="1 2">
    <name type="scientific">Streblomastix strix</name>
    <dbReference type="NCBI Taxonomy" id="222440"/>
    <lineage>
        <taxon>Eukaryota</taxon>
        <taxon>Metamonada</taxon>
        <taxon>Preaxostyla</taxon>
        <taxon>Oxymonadida</taxon>
        <taxon>Streblomastigidae</taxon>
        <taxon>Streblomastix</taxon>
    </lineage>
</organism>
<evidence type="ECO:0000313" key="2">
    <source>
        <dbReference type="Proteomes" id="UP000324800"/>
    </source>
</evidence>
<dbReference type="Proteomes" id="UP000324800">
    <property type="component" value="Unassembled WGS sequence"/>
</dbReference>